<dbReference type="Proteomes" id="UP000477402">
    <property type="component" value="Unassembled WGS sequence"/>
</dbReference>
<evidence type="ECO:0008006" key="3">
    <source>
        <dbReference type="Google" id="ProtNLM"/>
    </source>
</evidence>
<dbReference type="EMBL" id="WWDJ01000273">
    <property type="protein sequence ID" value="NEX56791.1"/>
    <property type="molecule type" value="Genomic_DNA"/>
</dbReference>
<dbReference type="AlphaFoldDB" id="A0A6M0MBE3"/>
<comment type="caution">
    <text evidence="1">The sequence shown here is derived from an EMBL/GenBank/DDBJ whole genome shotgun (WGS) entry which is preliminary data.</text>
</comment>
<reference evidence="1 2" key="1">
    <citation type="submission" date="2019-12" db="EMBL/GenBank/DDBJ databases">
        <title>Draft Genome Sequences of L. lactis strains MS22333, MS22334, MS22336, and MS22337, Isolated from Spontaneous Fermented Camel Milk in Ethiopia.</title>
        <authorList>
            <person name="Bragason E."/>
            <person name="Hansen E.B."/>
            <person name="Guya M.E."/>
            <person name="Berhe T."/>
        </authorList>
    </citation>
    <scope>NUCLEOTIDE SEQUENCE [LARGE SCALE GENOMIC DNA]</scope>
    <source>
        <strain evidence="1 2">MS22336</strain>
    </source>
</reference>
<organism evidence="1 2">
    <name type="scientific">Lactococcus lactis</name>
    <dbReference type="NCBI Taxonomy" id="1358"/>
    <lineage>
        <taxon>Bacteria</taxon>
        <taxon>Bacillati</taxon>
        <taxon>Bacillota</taxon>
        <taxon>Bacilli</taxon>
        <taxon>Lactobacillales</taxon>
        <taxon>Streptococcaceae</taxon>
        <taxon>Lactococcus</taxon>
    </lineage>
</organism>
<protein>
    <recommendedName>
        <fullName evidence="3">Phage protein</fullName>
    </recommendedName>
</protein>
<sequence>MEKEKFIECSLEFKRAINKTSDIALKESGGDIKKARKILQEHLFHDADEENHELVKLAMKNIIN</sequence>
<proteinExistence type="predicted"/>
<gene>
    <name evidence="1" type="ORF">GTP08_14480</name>
</gene>
<name>A0A6M0MBE3_9LACT</name>
<dbReference type="RefSeq" id="WP_163657415.1">
    <property type="nucleotide sequence ID" value="NZ_RIGB01000163.1"/>
</dbReference>
<evidence type="ECO:0000313" key="1">
    <source>
        <dbReference type="EMBL" id="NEX56791.1"/>
    </source>
</evidence>
<accession>A0A6M0MBE3</accession>
<evidence type="ECO:0000313" key="2">
    <source>
        <dbReference type="Proteomes" id="UP000477402"/>
    </source>
</evidence>